<feature type="region of interest" description="Disordered" evidence="1">
    <location>
        <begin position="356"/>
        <end position="392"/>
    </location>
</feature>
<sequence>MDAEEEPTDSSSESSEVDEDDIEFVVPAELANDAVAAGLLGPLGDWEGVDDDTDEDGHTDEEDGPGDEADPDAMSEEEGEGAEDEELGGEGEGDSGQEEGDEVDSEDGGGSSGEDSDDQYRRATTRKASRHAAAMEADMRAGVSLDLGIATQRGCLVYALPDQCGVHPCTTKAQHFQTMDCLALVPPPSAAAPPPQQQQKPQPRPARSGDAAASGDGASSSTAAAAAPRAASAGPTGAAAGGSAGTATTTAAAAAAAAAGVDEDGEIEVLIGGPMRLAVCSMPAPGRPGRLRQLCAVALQTNHYSIAVSPDGRFIAAGGDRGFLYIYAYVRERPAYRAAARAASASASASAGAYPSGSGSAAASPSPDGGGPDTDVPPGSPSPHDGAPRPDGSARLARLATFAFPVRGGFWGMNNMVRFGHFGGALRLLVAAQDKAIYLFHVPPWSGDEAELPRITAASFAITDLPRWEVTWSTPHALAHAQASVPDARARRHEAPAGPVPPGSAQGLGPQAGGVEGQGAGAAGAAAAAGSAMGAGGAVVAAAEEETLVQWWERACPNAGARAYWEERVLPTLQPQPDISPANRIPSFREIGDPVQLSLEAVPTTAAIVDFQEPLNAAEPSPDGRWLAVGSDAPIIHLVPAGPDYRFHPIEVLYVPLPPSLPGRLAPGCQYLKFNHTADKLAASFDALFSVFVFDVPRRQLVFSLRHHQWQPPLALAFVPGQPGLLAHATDRQHVTLVDVTRPSTTLTRISLKPPAQWELRDPRHDPADPGDGGGGEEGLSGPGPGPSGSGAGNAQGPGPGAARGEGPGGQGEGGGQEGQQPGHKGGPKGPPASSSSASRRARAARRAARRRLRPPHINGLVVTADGRLLVATNSELLGFRLLLPSRPWSRAVHPHLPPSFKSAVRTLLLTASFPAHRRLSPSSAADDGPGPATQPTATWAGSEAEAGAAGGSSGPSSSGAGSGSGSGPPAGPWSLPHDALEMVVAAASKPVLTWATVEAGEVLAFPVLDFWGQGRGARSAGADAQGGGGGSGEAGEGRARGLSPAVPGWDEPWDA</sequence>
<evidence type="ECO:0000256" key="1">
    <source>
        <dbReference type="SAM" id="MobiDB-lite"/>
    </source>
</evidence>
<feature type="region of interest" description="Disordered" evidence="1">
    <location>
        <begin position="186"/>
        <end position="244"/>
    </location>
</feature>
<protein>
    <submittedName>
        <fullName evidence="2">Uncharacterized protein</fullName>
    </submittedName>
</protein>
<evidence type="ECO:0000313" key="3">
    <source>
        <dbReference type="Proteomes" id="UP000612055"/>
    </source>
</evidence>
<dbReference type="AlphaFoldDB" id="A0A835Y6P5"/>
<feature type="compositionally biased region" description="Gly residues" evidence="1">
    <location>
        <begin position="1025"/>
        <end position="1035"/>
    </location>
</feature>
<dbReference type="Proteomes" id="UP000612055">
    <property type="component" value="Unassembled WGS sequence"/>
</dbReference>
<comment type="caution">
    <text evidence="2">The sequence shown here is derived from an EMBL/GenBank/DDBJ whole genome shotgun (WGS) entry which is preliminary data.</text>
</comment>
<feature type="compositionally biased region" description="Basic residues" evidence="1">
    <location>
        <begin position="840"/>
        <end position="853"/>
    </location>
</feature>
<proteinExistence type="predicted"/>
<organism evidence="2 3">
    <name type="scientific">Edaphochlamys debaryana</name>
    <dbReference type="NCBI Taxonomy" id="47281"/>
    <lineage>
        <taxon>Eukaryota</taxon>
        <taxon>Viridiplantae</taxon>
        <taxon>Chlorophyta</taxon>
        <taxon>core chlorophytes</taxon>
        <taxon>Chlorophyceae</taxon>
        <taxon>CS clade</taxon>
        <taxon>Chlamydomonadales</taxon>
        <taxon>Chlamydomonadales incertae sedis</taxon>
        <taxon>Edaphochlamys</taxon>
    </lineage>
</organism>
<feature type="compositionally biased region" description="Basic and acidic residues" evidence="1">
    <location>
        <begin position="759"/>
        <end position="768"/>
    </location>
</feature>
<feature type="compositionally biased region" description="Pro residues" evidence="1">
    <location>
        <begin position="186"/>
        <end position="196"/>
    </location>
</feature>
<feature type="compositionally biased region" description="Acidic residues" evidence="1">
    <location>
        <begin position="47"/>
        <end position="107"/>
    </location>
</feature>
<accession>A0A835Y6P5</accession>
<feature type="region of interest" description="Disordered" evidence="1">
    <location>
        <begin position="1"/>
        <end position="132"/>
    </location>
</feature>
<dbReference type="SUPFAM" id="SSF82171">
    <property type="entry name" value="DPP6 N-terminal domain-like"/>
    <property type="match status" value="1"/>
</dbReference>
<feature type="region of interest" description="Disordered" evidence="1">
    <location>
        <begin position="481"/>
        <end position="516"/>
    </location>
</feature>
<feature type="compositionally biased region" description="Gly residues" evidence="1">
    <location>
        <begin position="771"/>
        <end position="818"/>
    </location>
</feature>
<feature type="compositionally biased region" description="Low complexity" evidence="1">
    <location>
        <begin position="197"/>
        <end position="238"/>
    </location>
</feature>
<evidence type="ECO:0000313" key="2">
    <source>
        <dbReference type="EMBL" id="KAG2495171.1"/>
    </source>
</evidence>
<feature type="region of interest" description="Disordered" evidence="1">
    <location>
        <begin position="920"/>
        <end position="975"/>
    </location>
</feature>
<dbReference type="EMBL" id="JAEHOE010000026">
    <property type="protein sequence ID" value="KAG2495171.1"/>
    <property type="molecule type" value="Genomic_DNA"/>
</dbReference>
<feature type="compositionally biased region" description="Low complexity" evidence="1">
    <location>
        <begin position="356"/>
        <end position="377"/>
    </location>
</feature>
<keyword evidence="3" id="KW-1185">Reference proteome</keyword>
<dbReference type="OrthoDB" id="545814at2759"/>
<gene>
    <name evidence="2" type="ORF">HYH03_006777</name>
</gene>
<feature type="region of interest" description="Disordered" evidence="1">
    <location>
        <begin position="1017"/>
        <end position="1056"/>
    </location>
</feature>
<feature type="region of interest" description="Disordered" evidence="1">
    <location>
        <begin position="748"/>
        <end position="853"/>
    </location>
</feature>
<reference evidence="2" key="1">
    <citation type="journal article" date="2020" name="bioRxiv">
        <title>Comparative genomics of Chlamydomonas.</title>
        <authorList>
            <person name="Craig R.J."/>
            <person name="Hasan A.R."/>
            <person name="Ness R.W."/>
            <person name="Keightley P.D."/>
        </authorList>
    </citation>
    <scope>NUCLEOTIDE SEQUENCE</scope>
    <source>
        <strain evidence="2">CCAP 11/70</strain>
    </source>
</reference>
<name>A0A835Y6P5_9CHLO</name>